<gene>
    <name evidence="7" type="ORF">LNINA_LOCUS4295</name>
</gene>
<dbReference type="InterPro" id="IPR013818">
    <property type="entry name" value="Lipase"/>
</dbReference>
<dbReference type="AlphaFoldDB" id="A0AAV1J4Z2"/>
<organism evidence="7 8">
    <name type="scientific">Leptosia nina</name>
    <dbReference type="NCBI Taxonomy" id="320188"/>
    <lineage>
        <taxon>Eukaryota</taxon>
        <taxon>Metazoa</taxon>
        <taxon>Ecdysozoa</taxon>
        <taxon>Arthropoda</taxon>
        <taxon>Hexapoda</taxon>
        <taxon>Insecta</taxon>
        <taxon>Pterygota</taxon>
        <taxon>Neoptera</taxon>
        <taxon>Endopterygota</taxon>
        <taxon>Lepidoptera</taxon>
        <taxon>Glossata</taxon>
        <taxon>Ditrysia</taxon>
        <taxon>Papilionoidea</taxon>
        <taxon>Pieridae</taxon>
        <taxon>Pierinae</taxon>
        <taxon>Leptosia</taxon>
    </lineage>
</organism>
<evidence type="ECO:0000313" key="8">
    <source>
        <dbReference type="Proteomes" id="UP001497472"/>
    </source>
</evidence>
<dbReference type="GO" id="GO:0016042">
    <property type="term" value="P:lipid catabolic process"/>
    <property type="evidence" value="ECO:0007669"/>
    <property type="project" value="TreeGrafter"/>
</dbReference>
<keyword evidence="8" id="KW-1185">Reference proteome</keyword>
<dbReference type="PRINTS" id="PR00821">
    <property type="entry name" value="TAGLIPASE"/>
</dbReference>
<proteinExistence type="inferred from homology"/>
<dbReference type="GO" id="GO:0017171">
    <property type="term" value="F:serine hydrolase activity"/>
    <property type="evidence" value="ECO:0007669"/>
    <property type="project" value="TreeGrafter"/>
</dbReference>
<evidence type="ECO:0000259" key="6">
    <source>
        <dbReference type="Pfam" id="PF00151"/>
    </source>
</evidence>
<feature type="chain" id="PRO_5043707287" description="Lipase domain-containing protein" evidence="5">
    <location>
        <begin position="25"/>
        <end position="327"/>
    </location>
</feature>
<reference evidence="7 8" key="1">
    <citation type="submission" date="2023-11" db="EMBL/GenBank/DDBJ databases">
        <authorList>
            <person name="Okamura Y."/>
        </authorList>
    </citation>
    <scope>NUCLEOTIDE SEQUENCE [LARGE SCALE GENOMIC DNA]</scope>
</reference>
<sequence length="327" mass="35979">MKTIAVFVLFTAVFALHAFPESRAFKHVNDAKLWMNDEDQEPVFVDVSSPVDSNTLNAKNGANNAYWLFTRRNRDNPQLLVHGDANSISNSFYNPNLPLKVLVHGWTGGLHSRMVPKIKGAFLDVADVNVILVDWNALAGENYITASFGVPSVGQYLGRFLTWLINTRGGNWNTMHLVGYSLGAHVVGFAGRQEGGRARRVTGLDPAGIMWNGNSDALNRYAGQYVEVIHTNTNLMGIKDANAHTDFYPNGGGFQPGCDTDKCSHSRAWDLYTSSIYTNHFVGRQCANLNQAFNNQCTGNRLSMGNGILNKNGNGIYGLLTGNSWPY</sequence>
<dbReference type="GO" id="GO:0016298">
    <property type="term" value="F:lipase activity"/>
    <property type="evidence" value="ECO:0007669"/>
    <property type="project" value="InterPro"/>
</dbReference>
<evidence type="ECO:0000256" key="3">
    <source>
        <dbReference type="ARBA" id="ARBA00022525"/>
    </source>
</evidence>
<evidence type="ECO:0000256" key="4">
    <source>
        <dbReference type="RuleBase" id="RU004262"/>
    </source>
</evidence>
<feature type="signal peptide" evidence="5">
    <location>
        <begin position="1"/>
        <end position="24"/>
    </location>
</feature>
<evidence type="ECO:0000256" key="5">
    <source>
        <dbReference type="SAM" id="SignalP"/>
    </source>
</evidence>
<dbReference type="InterPro" id="IPR029058">
    <property type="entry name" value="AB_hydrolase_fold"/>
</dbReference>
<dbReference type="EMBL" id="CAVLEF010000005">
    <property type="protein sequence ID" value="CAK1544562.1"/>
    <property type="molecule type" value="Genomic_DNA"/>
</dbReference>
<dbReference type="InterPro" id="IPR033906">
    <property type="entry name" value="Lipase_N"/>
</dbReference>
<dbReference type="Gene3D" id="3.40.50.1820">
    <property type="entry name" value="alpha/beta hydrolase"/>
    <property type="match status" value="1"/>
</dbReference>
<dbReference type="PANTHER" id="PTHR11610">
    <property type="entry name" value="LIPASE"/>
    <property type="match status" value="1"/>
</dbReference>
<comment type="caution">
    <text evidence="7">The sequence shown here is derived from an EMBL/GenBank/DDBJ whole genome shotgun (WGS) entry which is preliminary data.</text>
</comment>
<protein>
    <recommendedName>
        <fullName evidence="6">Lipase domain-containing protein</fullName>
    </recommendedName>
</protein>
<accession>A0AAV1J4Z2</accession>
<keyword evidence="5" id="KW-0732">Signal</keyword>
<dbReference type="Proteomes" id="UP001497472">
    <property type="component" value="Unassembled WGS sequence"/>
</dbReference>
<dbReference type="InterPro" id="IPR000734">
    <property type="entry name" value="TAG_lipase"/>
</dbReference>
<comment type="subcellular location">
    <subcellularLocation>
        <location evidence="1">Secreted</location>
    </subcellularLocation>
</comment>
<dbReference type="Pfam" id="PF00151">
    <property type="entry name" value="Lipase"/>
    <property type="match status" value="1"/>
</dbReference>
<name>A0AAV1J4Z2_9NEOP</name>
<dbReference type="GO" id="GO:0005615">
    <property type="term" value="C:extracellular space"/>
    <property type="evidence" value="ECO:0007669"/>
    <property type="project" value="TreeGrafter"/>
</dbReference>
<evidence type="ECO:0000256" key="1">
    <source>
        <dbReference type="ARBA" id="ARBA00004613"/>
    </source>
</evidence>
<feature type="domain" description="Lipase" evidence="6">
    <location>
        <begin position="52"/>
        <end position="299"/>
    </location>
</feature>
<dbReference type="PANTHER" id="PTHR11610:SF150">
    <property type="entry name" value="FI01825P-RELATED"/>
    <property type="match status" value="1"/>
</dbReference>
<comment type="similarity">
    <text evidence="2 4">Belongs to the AB hydrolase superfamily. Lipase family.</text>
</comment>
<dbReference type="CDD" id="cd00707">
    <property type="entry name" value="Pancreat_lipase_like"/>
    <property type="match status" value="1"/>
</dbReference>
<evidence type="ECO:0000313" key="7">
    <source>
        <dbReference type="EMBL" id="CAK1544562.1"/>
    </source>
</evidence>
<keyword evidence="3" id="KW-0964">Secreted</keyword>
<evidence type="ECO:0000256" key="2">
    <source>
        <dbReference type="ARBA" id="ARBA00010701"/>
    </source>
</evidence>
<dbReference type="SUPFAM" id="SSF53474">
    <property type="entry name" value="alpha/beta-Hydrolases"/>
    <property type="match status" value="1"/>
</dbReference>